<keyword evidence="6 9" id="KW-1133">Transmembrane helix</keyword>
<feature type="transmembrane region" description="Helical" evidence="9">
    <location>
        <begin position="220"/>
        <end position="248"/>
    </location>
</feature>
<dbReference type="PANTHER" id="PTHR11795:SF450">
    <property type="entry name" value="ABC TRANSPORTER PERMEASE PROTEIN"/>
    <property type="match status" value="1"/>
</dbReference>
<evidence type="ECO:0000256" key="7">
    <source>
        <dbReference type="ARBA" id="ARBA00023136"/>
    </source>
</evidence>
<protein>
    <submittedName>
        <fullName evidence="10">Branched-chain amino acid ABC transporter permease</fullName>
    </submittedName>
</protein>
<evidence type="ECO:0000256" key="9">
    <source>
        <dbReference type="SAM" id="Phobius"/>
    </source>
</evidence>
<gene>
    <name evidence="10" type="ORF">N0B31_09415</name>
</gene>
<dbReference type="EMBL" id="CP104003">
    <property type="protein sequence ID" value="UWM56494.1"/>
    <property type="molecule type" value="Genomic_DNA"/>
</dbReference>
<dbReference type="GeneID" id="74942639"/>
<proteinExistence type="inferred from homology"/>
<feature type="transmembrane region" description="Helical" evidence="9">
    <location>
        <begin position="189"/>
        <end position="208"/>
    </location>
</feature>
<dbReference type="RefSeq" id="WP_260643608.1">
    <property type="nucleotide sequence ID" value="NZ_CP104003.1"/>
</dbReference>
<dbReference type="Pfam" id="PF02653">
    <property type="entry name" value="BPD_transp_2"/>
    <property type="match status" value="1"/>
</dbReference>
<dbReference type="PANTHER" id="PTHR11795">
    <property type="entry name" value="BRANCHED-CHAIN AMINO ACID TRANSPORT SYSTEM PERMEASE PROTEIN LIVH"/>
    <property type="match status" value="1"/>
</dbReference>
<evidence type="ECO:0000256" key="2">
    <source>
        <dbReference type="ARBA" id="ARBA00022448"/>
    </source>
</evidence>
<keyword evidence="3" id="KW-1003">Cell membrane</keyword>
<reference evidence="10" key="1">
    <citation type="submission" date="2022-09" db="EMBL/GenBank/DDBJ databases">
        <title>Diverse halophilic archaea isolated from saline environments.</title>
        <authorList>
            <person name="Cui H.-L."/>
        </authorList>
    </citation>
    <scope>NUCLEOTIDE SEQUENCE</scope>
    <source>
        <strain evidence="10">ZS-35-S2</strain>
    </source>
</reference>
<evidence type="ECO:0000256" key="6">
    <source>
        <dbReference type="ARBA" id="ARBA00022989"/>
    </source>
</evidence>
<dbReference type="KEGG" id="ssai:N0B31_09415"/>
<dbReference type="GO" id="GO:0005886">
    <property type="term" value="C:plasma membrane"/>
    <property type="evidence" value="ECO:0007669"/>
    <property type="project" value="UniProtKB-SubCell"/>
</dbReference>
<dbReference type="InterPro" id="IPR001851">
    <property type="entry name" value="ABC_transp_permease"/>
</dbReference>
<dbReference type="AlphaFoldDB" id="A0A9E7UD06"/>
<organism evidence="10 11">
    <name type="scientific">Salinirubellus salinus</name>
    <dbReference type="NCBI Taxonomy" id="1364945"/>
    <lineage>
        <taxon>Archaea</taxon>
        <taxon>Methanobacteriati</taxon>
        <taxon>Methanobacteriota</taxon>
        <taxon>Stenosarchaea group</taxon>
        <taxon>Halobacteria</taxon>
        <taxon>Halobacteriales</taxon>
        <taxon>Natronomonadaceae</taxon>
        <taxon>Salinirubellus</taxon>
    </lineage>
</organism>
<evidence type="ECO:0000256" key="4">
    <source>
        <dbReference type="ARBA" id="ARBA00022692"/>
    </source>
</evidence>
<evidence type="ECO:0000256" key="5">
    <source>
        <dbReference type="ARBA" id="ARBA00022970"/>
    </source>
</evidence>
<evidence type="ECO:0000256" key="3">
    <source>
        <dbReference type="ARBA" id="ARBA00022475"/>
    </source>
</evidence>
<keyword evidence="11" id="KW-1185">Reference proteome</keyword>
<evidence type="ECO:0000313" key="11">
    <source>
        <dbReference type="Proteomes" id="UP001057580"/>
    </source>
</evidence>
<keyword evidence="5" id="KW-0029">Amino-acid transport</keyword>
<evidence type="ECO:0000256" key="1">
    <source>
        <dbReference type="ARBA" id="ARBA00004651"/>
    </source>
</evidence>
<comment type="similarity">
    <text evidence="8">Belongs to the binding-protein-dependent transport system permease family. LivHM subfamily.</text>
</comment>
<feature type="transmembrane region" description="Helical" evidence="9">
    <location>
        <begin position="140"/>
        <end position="157"/>
    </location>
</feature>
<keyword evidence="7 9" id="KW-0472">Membrane</keyword>
<accession>A0A9E7UD06</accession>
<dbReference type="GO" id="GO:0022857">
    <property type="term" value="F:transmembrane transporter activity"/>
    <property type="evidence" value="ECO:0007669"/>
    <property type="project" value="InterPro"/>
</dbReference>
<feature type="transmembrane region" description="Helical" evidence="9">
    <location>
        <begin position="260"/>
        <end position="279"/>
    </location>
</feature>
<feature type="transmembrane region" description="Helical" evidence="9">
    <location>
        <begin position="62"/>
        <end position="81"/>
    </location>
</feature>
<dbReference type="CDD" id="cd06582">
    <property type="entry name" value="TM_PBP1_LivH_like"/>
    <property type="match status" value="1"/>
</dbReference>
<keyword evidence="2" id="KW-0813">Transport</keyword>
<name>A0A9E7UD06_9EURY</name>
<dbReference type="Proteomes" id="UP001057580">
    <property type="component" value="Chromosome"/>
</dbReference>
<evidence type="ECO:0000256" key="8">
    <source>
        <dbReference type="ARBA" id="ARBA00037998"/>
    </source>
</evidence>
<feature type="transmembrane region" description="Helical" evidence="9">
    <location>
        <begin position="93"/>
        <end position="120"/>
    </location>
</feature>
<keyword evidence="4 9" id="KW-0812">Transmembrane</keyword>
<sequence length="288" mass="29732">MASVSIATVVVNVLLLGALYSLVAIGFTLIFGVGGVLNLAHGASITLGAYSAYYAVQFGLGIYAGAVVALLVPAVFNLALYKGIIKPVGDNPVAVLILTLVMTLVVEQVFLAIAGAQAVTIPGFVTGQVPVLGGIEANRVLGFVLSWVLIGGLFFFVNRTKTGQAVLATSMSKKGSALVGIDPDRTYTYTWLIAGALAGVAGLFLGSFQSLTPLMGRNPLLLSFAIVVLGGLGSIRGSVIGAYFISLLDQLTIFYVSERLAGLAGLVVLVVVLLVRPQGLFGRELAEG</sequence>
<comment type="subcellular location">
    <subcellularLocation>
        <location evidence="1">Cell membrane</location>
        <topology evidence="1">Multi-pass membrane protein</topology>
    </subcellularLocation>
</comment>
<dbReference type="InterPro" id="IPR052157">
    <property type="entry name" value="BCAA_transport_permease"/>
</dbReference>
<dbReference type="GO" id="GO:0006865">
    <property type="term" value="P:amino acid transport"/>
    <property type="evidence" value="ECO:0007669"/>
    <property type="project" value="UniProtKB-KW"/>
</dbReference>
<feature type="transmembrane region" description="Helical" evidence="9">
    <location>
        <begin position="6"/>
        <end position="29"/>
    </location>
</feature>
<evidence type="ECO:0000313" key="10">
    <source>
        <dbReference type="EMBL" id="UWM56494.1"/>
    </source>
</evidence>